<dbReference type="PANTHER" id="PTHR14226">
    <property type="entry name" value="NEUROPATHY TARGET ESTERASE/SWISS CHEESE D.MELANOGASTER"/>
    <property type="match status" value="1"/>
</dbReference>
<gene>
    <name evidence="6" type="ORF">FJR45_03650</name>
</gene>
<keyword evidence="1 4" id="KW-0378">Hydrolase</keyword>
<dbReference type="RefSeq" id="WP_193151403.1">
    <property type="nucleotide sequence ID" value="NZ_CP041235.1"/>
</dbReference>
<dbReference type="GO" id="GO:0008233">
    <property type="term" value="F:peptidase activity"/>
    <property type="evidence" value="ECO:0007669"/>
    <property type="project" value="UniProtKB-KW"/>
</dbReference>
<organism evidence="6 7">
    <name type="scientific">Sulfurimonas sediminis</name>
    <dbReference type="NCBI Taxonomy" id="2590020"/>
    <lineage>
        <taxon>Bacteria</taxon>
        <taxon>Pseudomonadati</taxon>
        <taxon>Campylobacterota</taxon>
        <taxon>Epsilonproteobacteria</taxon>
        <taxon>Campylobacterales</taxon>
        <taxon>Sulfurimonadaceae</taxon>
        <taxon>Sulfurimonas</taxon>
    </lineage>
</organism>
<proteinExistence type="predicted"/>
<feature type="short sequence motif" description="GXSXG" evidence="4">
    <location>
        <begin position="39"/>
        <end position="43"/>
    </location>
</feature>
<evidence type="ECO:0000256" key="1">
    <source>
        <dbReference type="ARBA" id="ARBA00022801"/>
    </source>
</evidence>
<feature type="active site" description="Proton acceptor" evidence="4">
    <location>
        <position position="155"/>
    </location>
</feature>
<dbReference type="KEGG" id="ssei:FJR45_03650"/>
<accession>A0A7M1B0C2</accession>
<keyword evidence="6" id="KW-0645">Protease</keyword>
<evidence type="ECO:0000259" key="5">
    <source>
        <dbReference type="PROSITE" id="PS51635"/>
    </source>
</evidence>
<dbReference type="Proteomes" id="UP000593719">
    <property type="component" value="Chromosome"/>
</dbReference>
<dbReference type="InterPro" id="IPR050301">
    <property type="entry name" value="NTE"/>
</dbReference>
<feature type="domain" description="PNPLA" evidence="5">
    <location>
        <begin position="8"/>
        <end position="168"/>
    </location>
</feature>
<evidence type="ECO:0000313" key="6">
    <source>
        <dbReference type="EMBL" id="QOP43095.1"/>
    </source>
</evidence>
<protein>
    <submittedName>
        <fullName evidence="6">Serine protease</fullName>
    </submittedName>
</protein>
<name>A0A7M1B0C2_9BACT</name>
<comment type="caution">
    <text evidence="4">Lacks conserved residue(s) required for the propagation of feature annotation.</text>
</comment>
<evidence type="ECO:0000313" key="7">
    <source>
        <dbReference type="Proteomes" id="UP000593719"/>
    </source>
</evidence>
<evidence type="ECO:0000256" key="3">
    <source>
        <dbReference type="ARBA" id="ARBA00023098"/>
    </source>
</evidence>
<dbReference type="PANTHER" id="PTHR14226:SF76">
    <property type="entry name" value="NTE FAMILY PROTEIN RSSA"/>
    <property type="match status" value="1"/>
</dbReference>
<dbReference type="GO" id="GO:0016042">
    <property type="term" value="P:lipid catabolic process"/>
    <property type="evidence" value="ECO:0007669"/>
    <property type="project" value="UniProtKB-UniRule"/>
</dbReference>
<dbReference type="PROSITE" id="PS51635">
    <property type="entry name" value="PNPLA"/>
    <property type="match status" value="1"/>
</dbReference>
<dbReference type="SUPFAM" id="SSF52151">
    <property type="entry name" value="FabD/lysophospholipase-like"/>
    <property type="match status" value="1"/>
</dbReference>
<dbReference type="InterPro" id="IPR002641">
    <property type="entry name" value="PNPLA_dom"/>
</dbReference>
<dbReference type="Gene3D" id="3.40.1090.10">
    <property type="entry name" value="Cytosolic phospholipase A2 catalytic domain"/>
    <property type="match status" value="2"/>
</dbReference>
<dbReference type="Pfam" id="PF01734">
    <property type="entry name" value="Patatin"/>
    <property type="match status" value="1"/>
</dbReference>
<keyword evidence="2 4" id="KW-0442">Lipid degradation</keyword>
<keyword evidence="3 4" id="KW-0443">Lipid metabolism</keyword>
<keyword evidence="7" id="KW-1185">Reference proteome</keyword>
<reference evidence="6 7" key="1">
    <citation type="submission" date="2019-06" db="EMBL/GenBank/DDBJ databases">
        <title>Sulfurimonas gotlandica sp. nov., a chemoautotrophic and psychrotolerant epsilonproteobacterium isolated from a pelagic redoxcline, and an emended description of the genus Sulfurimonas.</title>
        <authorList>
            <person name="Wang S."/>
            <person name="Jiang L."/>
            <person name="Shao Z."/>
        </authorList>
    </citation>
    <scope>NUCLEOTIDE SEQUENCE [LARGE SCALE GENOMIC DNA]</scope>
    <source>
        <strain evidence="6 7">S2-6</strain>
    </source>
</reference>
<dbReference type="InterPro" id="IPR016035">
    <property type="entry name" value="Acyl_Trfase/lysoPLipase"/>
</dbReference>
<dbReference type="GO" id="GO:0006508">
    <property type="term" value="P:proteolysis"/>
    <property type="evidence" value="ECO:0007669"/>
    <property type="project" value="UniProtKB-KW"/>
</dbReference>
<dbReference type="AlphaFoldDB" id="A0A7M1B0C2"/>
<dbReference type="EMBL" id="CP041235">
    <property type="protein sequence ID" value="QOP43095.1"/>
    <property type="molecule type" value="Genomic_DNA"/>
</dbReference>
<evidence type="ECO:0000256" key="4">
    <source>
        <dbReference type="PROSITE-ProRule" id="PRU01161"/>
    </source>
</evidence>
<feature type="active site" description="Nucleophile" evidence="4">
    <location>
        <position position="41"/>
    </location>
</feature>
<evidence type="ECO:0000256" key="2">
    <source>
        <dbReference type="ARBA" id="ARBA00022963"/>
    </source>
</evidence>
<feature type="short sequence motif" description="DGA/G" evidence="4">
    <location>
        <begin position="155"/>
        <end position="157"/>
    </location>
</feature>
<sequence length="284" mass="31192">MSKKTVSLVLGSGGARGLAHIGIIRYLEENDYEIKSISGCSIGALVGGFHAAGVLHTYEEWLKQIDTLEMLKLLDFKGSGGIVSGNKLMQKLQDLLGDHLIESLDIKFTAVCTDIEAEKEVWINSGSLLSAIRASISLPLFFTPFITPSGKKLVDGGVLNPVPIAPTFHDDTDLTISVNLGAEAAPDMPIKKRKKSDTPIRQKLQHYLKTLSLPDTFIKEDNMYGIANKSFETLQGALARMKLAAYPSDIEIDIPRNLCNTFDFDKAEELIAYGYNLCKKRTDL</sequence>